<dbReference type="Proteomes" id="UP000661112">
    <property type="component" value="Unassembled WGS sequence"/>
</dbReference>
<name>A0ABR8CYT8_9NOST</name>
<protein>
    <submittedName>
        <fullName evidence="1">Uncharacterized protein</fullName>
    </submittedName>
</protein>
<comment type="caution">
    <text evidence="1">The sequence shown here is derived from an EMBL/GenBank/DDBJ whole genome shotgun (WGS) entry which is preliminary data.</text>
</comment>
<dbReference type="RefSeq" id="WP_190468202.1">
    <property type="nucleotide sequence ID" value="NZ_JACJSG010000006.1"/>
</dbReference>
<organism evidence="1 2">
    <name type="scientific">Anabaena azotica FACHB-119</name>
    <dbReference type="NCBI Taxonomy" id="947527"/>
    <lineage>
        <taxon>Bacteria</taxon>
        <taxon>Bacillati</taxon>
        <taxon>Cyanobacteriota</taxon>
        <taxon>Cyanophyceae</taxon>
        <taxon>Nostocales</taxon>
        <taxon>Nostocaceae</taxon>
        <taxon>Anabaena</taxon>
        <taxon>Anabaena azotica</taxon>
    </lineage>
</organism>
<gene>
    <name evidence="1" type="ORF">H6G83_05535</name>
</gene>
<evidence type="ECO:0000313" key="2">
    <source>
        <dbReference type="Proteomes" id="UP000661112"/>
    </source>
</evidence>
<proteinExistence type="predicted"/>
<dbReference type="EMBL" id="JACJSG010000006">
    <property type="protein sequence ID" value="MBD2500085.1"/>
    <property type="molecule type" value="Genomic_DNA"/>
</dbReference>
<accession>A0ABR8CYT8</accession>
<keyword evidence="2" id="KW-1185">Reference proteome</keyword>
<reference evidence="1 2" key="1">
    <citation type="journal article" date="2020" name="ISME J.">
        <title>Comparative genomics reveals insights into cyanobacterial evolution and habitat adaptation.</title>
        <authorList>
            <person name="Chen M.Y."/>
            <person name="Teng W.K."/>
            <person name="Zhao L."/>
            <person name="Hu C.X."/>
            <person name="Zhou Y.K."/>
            <person name="Han B.P."/>
            <person name="Song L.R."/>
            <person name="Shu W.S."/>
        </authorList>
    </citation>
    <scope>NUCLEOTIDE SEQUENCE [LARGE SCALE GENOMIC DNA]</scope>
    <source>
        <strain evidence="1 2">FACHB-119</strain>
    </source>
</reference>
<sequence length="61" mass="7185">MLDLLTLCDWTAIAQELGNNRSSARQWADRTIGNREHFNFGEVKKQFIYRVIDDLDRQLMA</sequence>
<evidence type="ECO:0000313" key="1">
    <source>
        <dbReference type="EMBL" id="MBD2500085.1"/>
    </source>
</evidence>